<evidence type="ECO:0000256" key="1">
    <source>
        <dbReference type="SAM" id="Phobius"/>
    </source>
</evidence>
<protein>
    <submittedName>
        <fullName evidence="2">Uncharacterized protein</fullName>
    </submittedName>
</protein>
<evidence type="ECO:0000313" key="2">
    <source>
        <dbReference type="EMBL" id="KAF3557953.1"/>
    </source>
</evidence>
<organism evidence="2 3">
    <name type="scientific">Brassica cretica</name>
    <name type="common">Mustard</name>
    <dbReference type="NCBI Taxonomy" id="69181"/>
    <lineage>
        <taxon>Eukaryota</taxon>
        <taxon>Viridiplantae</taxon>
        <taxon>Streptophyta</taxon>
        <taxon>Embryophyta</taxon>
        <taxon>Tracheophyta</taxon>
        <taxon>Spermatophyta</taxon>
        <taxon>Magnoliopsida</taxon>
        <taxon>eudicotyledons</taxon>
        <taxon>Gunneridae</taxon>
        <taxon>Pentapetalae</taxon>
        <taxon>rosids</taxon>
        <taxon>malvids</taxon>
        <taxon>Brassicales</taxon>
        <taxon>Brassicaceae</taxon>
        <taxon>Brassiceae</taxon>
        <taxon>Brassica</taxon>
    </lineage>
</organism>
<keyword evidence="1" id="KW-0812">Transmembrane</keyword>
<dbReference type="AlphaFoldDB" id="A0A8S9QZV1"/>
<evidence type="ECO:0000313" key="3">
    <source>
        <dbReference type="Proteomes" id="UP000712600"/>
    </source>
</evidence>
<dbReference type="Proteomes" id="UP000712600">
    <property type="component" value="Unassembled WGS sequence"/>
</dbReference>
<dbReference type="EMBL" id="QGKX02000996">
    <property type="protein sequence ID" value="KAF3557953.1"/>
    <property type="molecule type" value="Genomic_DNA"/>
</dbReference>
<keyword evidence="1" id="KW-1133">Transmembrane helix</keyword>
<feature type="transmembrane region" description="Helical" evidence="1">
    <location>
        <begin position="12"/>
        <end position="35"/>
    </location>
</feature>
<comment type="caution">
    <text evidence="2">The sequence shown here is derived from an EMBL/GenBank/DDBJ whole genome shotgun (WGS) entry which is preliminary data.</text>
</comment>
<accession>A0A8S9QZV1</accession>
<name>A0A8S9QZV1_BRACR</name>
<sequence length="111" mass="12376">MWNLRTLVASDASLLAISLVISPNVILIISSSLQYKSSMKRSPLMIKRENIANLLSTTGTTQTAWIIEDMNRQSQGTTWLRTNGASLRQIGMQRRRNLVTNTSNPAKEEGD</sequence>
<reference evidence="2" key="1">
    <citation type="submission" date="2019-12" db="EMBL/GenBank/DDBJ databases">
        <title>Genome sequencing and annotation of Brassica cretica.</title>
        <authorList>
            <person name="Studholme D.J."/>
            <person name="Sarris P."/>
        </authorList>
    </citation>
    <scope>NUCLEOTIDE SEQUENCE</scope>
    <source>
        <strain evidence="2">PFS-109/04</strain>
        <tissue evidence="2">Leaf</tissue>
    </source>
</reference>
<keyword evidence="1" id="KW-0472">Membrane</keyword>
<proteinExistence type="predicted"/>
<gene>
    <name evidence="2" type="ORF">F2Q69_00012504</name>
</gene>